<dbReference type="PANTHER" id="PTHR45969:SF69">
    <property type="entry name" value="FINGER DOMAIN PROTEIN, PUTATIVE (AFU_ORTHOLOGUE AFUA_3G12190)-RELATED"/>
    <property type="match status" value="1"/>
</dbReference>
<feature type="domain" description="RING-type" evidence="6">
    <location>
        <begin position="55"/>
        <end position="169"/>
    </location>
</feature>
<evidence type="ECO:0000259" key="6">
    <source>
        <dbReference type="PROSITE" id="PS50089"/>
    </source>
</evidence>
<dbReference type="InterPro" id="IPR013083">
    <property type="entry name" value="Znf_RING/FYVE/PHD"/>
</dbReference>
<name>A0A7S4I4X2_9STRA</name>
<dbReference type="GO" id="GO:0016567">
    <property type="term" value="P:protein ubiquitination"/>
    <property type="evidence" value="ECO:0007669"/>
    <property type="project" value="TreeGrafter"/>
</dbReference>
<evidence type="ECO:0000256" key="4">
    <source>
        <dbReference type="PROSITE-ProRule" id="PRU00175"/>
    </source>
</evidence>
<evidence type="ECO:0000256" key="5">
    <source>
        <dbReference type="SAM" id="MobiDB-lite"/>
    </source>
</evidence>
<keyword evidence="1" id="KW-0479">Metal-binding</keyword>
<dbReference type="GO" id="GO:0008270">
    <property type="term" value="F:zinc ion binding"/>
    <property type="evidence" value="ECO:0007669"/>
    <property type="project" value="UniProtKB-KW"/>
</dbReference>
<sequence length="185" mass="19776">METVTLSRLPAAAGGAASRGNAEAGKSDSTNASGAGREWDPGQSDGKGTAALGECCICMSEFRVAEVFQAGDAEGEDGSAEDAHEMDALLSVSYLVNNEVKDAAHNANDHHKSDNGVIVRTKCGHLFHRECLGGWIGGRWMDEAGGEGDENRRRRRRRKARRRCCPLCREDMAPVGSVNVNEDGD</sequence>
<dbReference type="SMART" id="SM00184">
    <property type="entry name" value="RING"/>
    <property type="match status" value="1"/>
</dbReference>
<evidence type="ECO:0000313" key="7">
    <source>
        <dbReference type="EMBL" id="CAE2218255.1"/>
    </source>
</evidence>
<protein>
    <recommendedName>
        <fullName evidence="6">RING-type domain-containing protein</fullName>
    </recommendedName>
</protein>
<dbReference type="PROSITE" id="PS50089">
    <property type="entry name" value="ZF_RING_2"/>
    <property type="match status" value="1"/>
</dbReference>
<reference evidence="7" key="1">
    <citation type="submission" date="2021-01" db="EMBL/GenBank/DDBJ databases">
        <authorList>
            <person name="Corre E."/>
            <person name="Pelletier E."/>
            <person name="Niang G."/>
            <person name="Scheremetjew M."/>
            <person name="Finn R."/>
            <person name="Kale V."/>
            <person name="Holt S."/>
            <person name="Cochrane G."/>
            <person name="Meng A."/>
            <person name="Brown T."/>
            <person name="Cohen L."/>
        </authorList>
    </citation>
    <scope>NUCLEOTIDE SEQUENCE</scope>
    <source>
        <strain evidence="7">Isolate 1302-5</strain>
    </source>
</reference>
<gene>
    <name evidence="7" type="ORF">OAUR00152_LOCUS7312</name>
</gene>
<dbReference type="InterPro" id="IPR001841">
    <property type="entry name" value="Znf_RING"/>
</dbReference>
<feature type="region of interest" description="Disordered" evidence="5">
    <location>
        <begin position="1"/>
        <end position="46"/>
    </location>
</feature>
<feature type="compositionally biased region" description="Low complexity" evidence="5">
    <location>
        <begin position="11"/>
        <end position="24"/>
    </location>
</feature>
<evidence type="ECO:0000256" key="1">
    <source>
        <dbReference type="ARBA" id="ARBA00022723"/>
    </source>
</evidence>
<keyword evidence="3" id="KW-0862">Zinc</keyword>
<evidence type="ECO:0000256" key="3">
    <source>
        <dbReference type="ARBA" id="ARBA00022833"/>
    </source>
</evidence>
<organism evidence="7">
    <name type="scientific">Odontella aurita</name>
    <dbReference type="NCBI Taxonomy" id="265563"/>
    <lineage>
        <taxon>Eukaryota</taxon>
        <taxon>Sar</taxon>
        <taxon>Stramenopiles</taxon>
        <taxon>Ochrophyta</taxon>
        <taxon>Bacillariophyta</taxon>
        <taxon>Mediophyceae</taxon>
        <taxon>Biddulphiophycidae</taxon>
        <taxon>Eupodiscales</taxon>
        <taxon>Odontellaceae</taxon>
        <taxon>Odontella</taxon>
    </lineage>
</organism>
<accession>A0A7S4I4X2</accession>
<proteinExistence type="predicted"/>
<keyword evidence="2 4" id="KW-0863">Zinc-finger</keyword>
<dbReference type="SUPFAM" id="SSF57850">
    <property type="entry name" value="RING/U-box"/>
    <property type="match status" value="1"/>
</dbReference>
<dbReference type="CDD" id="cd16448">
    <property type="entry name" value="RING-H2"/>
    <property type="match status" value="1"/>
</dbReference>
<evidence type="ECO:0000256" key="2">
    <source>
        <dbReference type="ARBA" id="ARBA00022771"/>
    </source>
</evidence>
<dbReference type="Gene3D" id="3.30.40.10">
    <property type="entry name" value="Zinc/RING finger domain, C3HC4 (zinc finger)"/>
    <property type="match status" value="1"/>
</dbReference>
<dbReference type="EMBL" id="HBKQ01010882">
    <property type="protein sequence ID" value="CAE2218255.1"/>
    <property type="molecule type" value="Transcribed_RNA"/>
</dbReference>
<dbReference type="PANTHER" id="PTHR45969">
    <property type="entry name" value="RING ZINC FINGER PROTEIN-RELATED"/>
    <property type="match status" value="1"/>
</dbReference>
<dbReference type="AlphaFoldDB" id="A0A7S4I4X2"/>
<dbReference type="GO" id="GO:0061630">
    <property type="term" value="F:ubiquitin protein ligase activity"/>
    <property type="evidence" value="ECO:0007669"/>
    <property type="project" value="TreeGrafter"/>
</dbReference>